<keyword evidence="7" id="KW-1185">Reference proteome</keyword>
<dbReference type="InterPro" id="IPR012363">
    <property type="entry name" value="PduX"/>
</dbReference>
<evidence type="ECO:0000256" key="2">
    <source>
        <dbReference type="ARBA" id="ARBA00022741"/>
    </source>
</evidence>
<dbReference type="PIRSF" id="PIRSF033887">
    <property type="entry name" value="PduX"/>
    <property type="match status" value="1"/>
</dbReference>
<evidence type="ECO:0000256" key="1">
    <source>
        <dbReference type="ARBA" id="ARBA00022679"/>
    </source>
</evidence>
<keyword evidence="2" id="KW-0547">Nucleotide-binding</keyword>
<dbReference type="PANTHER" id="PTHR43527">
    <property type="entry name" value="4-DIPHOSPHOCYTIDYL-2-C-METHYL-D-ERYTHRITOL KINASE, CHLOROPLASTIC"/>
    <property type="match status" value="1"/>
</dbReference>
<evidence type="ECO:0000313" key="6">
    <source>
        <dbReference type="EMBL" id="EYE89222.1"/>
    </source>
</evidence>
<dbReference type="Pfam" id="PF00288">
    <property type="entry name" value="GHMP_kinases_N"/>
    <property type="match status" value="1"/>
</dbReference>
<dbReference type="GO" id="GO:0005524">
    <property type="term" value="F:ATP binding"/>
    <property type="evidence" value="ECO:0007669"/>
    <property type="project" value="UniProtKB-KW"/>
</dbReference>
<evidence type="ECO:0000256" key="4">
    <source>
        <dbReference type="ARBA" id="ARBA00022840"/>
    </source>
</evidence>
<dbReference type="OrthoDB" id="4548147at2"/>
<accession>A0A017RX09</accession>
<evidence type="ECO:0000313" key="7">
    <source>
        <dbReference type="Proteomes" id="UP000019681"/>
    </source>
</evidence>
<protein>
    <submittedName>
        <fullName evidence="6">Kinase</fullName>
    </submittedName>
</protein>
<evidence type="ECO:0000256" key="3">
    <source>
        <dbReference type="ARBA" id="ARBA00022777"/>
    </source>
</evidence>
<reference evidence="6 7" key="1">
    <citation type="journal article" date="2014" name="Genome Announc.">
        <title>Draft Genome Sequence of Fervidicella metallireducens Strain AeBT, an Iron-Reducing Thermoanaerobe from the Great Artesian Basin.</title>
        <authorList>
            <person name="Patel B.K."/>
        </authorList>
    </citation>
    <scope>NUCLEOTIDE SEQUENCE [LARGE SCALE GENOMIC DNA]</scope>
    <source>
        <strain evidence="6 7">AeB</strain>
    </source>
</reference>
<dbReference type="InterPro" id="IPR006204">
    <property type="entry name" value="GHMP_kinase_N_dom"/>
</dbReference>
<gene>
    <name evidence="6" type="ORF">Q428_03805</name>
</gene>
<keyword evidence="1" id="KW-0808">Transferase</keyword>
<organism evidence="6 7">
    <name type="scientific">Fervidicella metallireducens AeB</name>
    <dbReference type="NCBI Taxonomy" id="1403537"/>
    <lineage>
        <taxon>Bacteria</taxon>
        <taxon>Bacillati</taxon>
        <taxon>Bacillota</taxon>
        <taxon>Clostridia</taxon>
        <taxon>Eubacteriales</taxon>
        <taxon>Clostridiaceae</taxon>
        <taxon>Fervidicella</taxon>
    </lineage>
</organism>
<proteinExistence type="predicted"/>
<dbReference type="Proteomes" id="UP000019681">
    <property type="component" value="Unassembled WGS sequence"/>
</dbReference>
<dbReference type="InterPro" id="IPR020568">
    <property type="entry name" value="Ribosomal_Su5_D2-typ_SF"/>
</dbReference>
<evidence type="ECO:0000259" key="5">
    <source>
        <dbReference type="Pfam" id="PF00288"/>
    </source>
</evidence>
<dbReference type="GO" id="GO:0016301">
    <property type="term" value="F:kinase activity"/>
    <property type="evidence" value="ECO:0007669"/>
    <property type="project" value="UniProtKB-KW"/>
</dbReference>
<dbReference type="RefSeq" id="WP_035378285.1">
    <property type="nucleotide sequence ID" value="NZ_AZQP01000007.1"/>
</dbReference>
<keyword evidence="4" id="KW-0067">ATP-binding</keyword>
<dbReference type="STRING" id="1403537.Q428_03805"/>
<dbReference type="EMBL" id="AZQP01000007">
    <property type="protein sequence ID" value="EYE89222.1"/>
    <property type="molecule type" value="Genomic_DNA"/>
</dbReference>
<dbReference type="Gene3D" id="3.30.230.10">
    <property type="match status" value="1"/>
</dbReference>
<name>A0A017RX09_9CLOT</name>
<comment type="caution">
    <text evidence="6">The sequence shown here is derived from an EMBL/GenBank/DDBJ whole genome shotgun (WGS) entry which is preliminary data.</text>
</comment>
<dbReference type="AlphaFoldDB" id="A0A017RX09"/>
<feature type="domain" description="GHMP kinase N-terminal" evidence="5">
    <location>
        <begin position="54"/>
        <end position="122"/>
    </location>
</feature>
<dbReference type="SUPFAM" id="SSF54211">
    <property type="entry name" value="Ribosomal protein S5 domain 2-like"/>
    <property type="match status" value="1"/>
</dbReference>
<dbReference type="InterPro" id="IPR014721">
    <property type="entry name" value="Ribsml_uS5_D2-typ_fold_subgr"/>
</dbReference>
<dbReference type="PANTHER" id="PTHR43527:SF1">
    <property type="entry name" value="L-THREONINE KINASE"/>
    <property type="match status" value="1"/>
</dbReference>
<keyword evidence="3 6" id="KW-0418">Kinase</keyword>
<sequence>MEKTTYYPGSLGEIIQGKIEGKALLISCPINLFTKVKIFETKEPKNKFEFSKSKKLMENLLEKWGYIEFINYLDIEISSEIPKGKGFASSTADLCGTYHSLIKFFNREADVAELMEECIKIEPTDSIIFNKLTLFDYKEGKFYREIGNYMECYFLVYEGNNIVDTITFNNSNIPELSNLDDIFPLVKRAVENKDIRALGKASTISILRNQKRLYYDVLNIVEVVKQKTGGLGILGGHSGDVLAVMYDDPEKLKMAFKKYKDYIKGYKCYQLKSLRSVNYEDNNDYSTFKW</sequence>